<evidence type="ECO:0000313" key="3">
    <source>
        <dbReference type="Proteomes" id="UP001305414"/>
    </source>
</evidence>
<gene>
    <name evidence="2" type="ORF">RRF57_003990</name>
</gene>
<reference evidence="2 3" key="1">
    <citation type="submission" date="2023-10" db="EMBL/GenBank/DDBJ databases">
        <title>Draft genome sequence of Xylaria bambusicola isolate GMP-LS, the root and basal stem rot pathogen of sugarcane in Indonesia.</title>
        <authorList>
            <person name="Selvaraj P."/>
            <person name="Muralishankar V."/>
            <person name="Muruganantham S."/>
            <person name="Sp S."/>
            <person name="Haryani S."/>
            <person name="Lau K.J.X."/>
            <person name="Naqvi N.I."/>
        </authorList>
    </citation>
    <scope>NUCLEOTIDE SEQUENCE [LARGE SCALE GENOMIC DNA]</scope>
    <source>
        <strain evidence="2">GMP-LS</strain>
    </source>
</reference>
<evidence type="ECO:0000256" key="1">
    <source>
        <dbReference type="SAM" id="SignalP"/>
    </source>
</evidence>
<dbReference type="PANTHER" id="PTHR35605:SF1">
    <property type="entry name" value="ECP2 EFFECTOR PROTEIN DOMAIN-CONTAINING PROTEIN-RELATED"/>
    <property type="match status" value="1"/>
</dbReference>
<protein>
    <recommendedName>
        <fullName evidence="4">Cyanovirin-N domain-containing protein</fullName>
    </recommendedName>
</protein>
<dbReference type="AlphaFoldDB" id="A0AAN7UM62"/>
<evidence type="ECO:0000313" key="2">
    <source>
        <dbReference type="EMBL" id="KAK5628274.1"/>
    </source>
</evidence>
<proteinExistence type="predicted"/>
<accession>A0AAN7UM62</accession>
<feature type="chain" id="PRO_5042822571" description="Cyanovirin-N domain-containing protein" evidence="1">
    <location>
        <begin position="19"/>
        <end position="197"/>
    </location>
</feature>
<evidence type="ECO:0008006" key="4">
    <source>
        <dbReference type="Google" id="ProtNLM"/>
    </source>
</evidence>
<sequence>MLLKTTLLTMLLLAAKEGKSIPAHTPNSLSSISYETDFVWTGRIEEDNEPISFTGSSLQHIEAQILEHKPDFSWSRDIEPGNSRVEGDILCDISWKPSFASVFHIRQGISHLHKIHGDCVNGPGPGNCSRVSCSYRSGIWFCNDNPHPMSVPCSTFGDRAWDIIEKCYAFGDFPTDSVHGQVFDKDGWNVIVAGADC</sequence>
<keyword evidence="1" id="KW-0732">Signal</keyword>
<organism evidence="2 3">
    <name type="scientific">Xylaria bambusicola</name>
    <dbReference type="NCBI Taxonomy" id="326684"/>
    <lineage>
        <taxon>Eukaryota</taxon>
        <taxon>Fungi</taxon>
        <taxon>Dikarya</taxon>
        <taxon>Ascomycota</taxon>
        <taxon>Pezizomycotina</taxon>
        <taxon>Sordariomycetes</taxon>
        <taxon>Xylariomycetidae</taxon>
        <taxon>Xylariales</taxon>
        <taxon>Xylariaceae</taxon>
        <taxon>Xylaria</taxon>
    </lineage>
</organism>
<dbReference type="PANTHER" id="PTHR35605">
    <property type="entry name" value="ECP2 EFFECTOR PROTEIN DOMAIN-CONTAINING PROTEIN-RELATED"/>
    <property type="match status" value="1"/>
</dbReference>
<keyword evidence="3" id="KW-1185">Reference proteome</keyword>
<comment type="caution">
    <text evidence="2">The sequence shown here is derived from an EMBL/GenBank/DDBJ whole genome shotgun (WGS) entry which is preliminary data.</text>
</comment>
<dbReference type="Proteomes" id="UP001305414">
    <property type="component" value="Unassembled WGS sequence"/>
</dbReference>
<dbReference type="EMBL" id="JAWHQM010000008">
    <property type="protein sequence ID" value="KAK5628274.1"/>
    <property type="molecule type" value="Genomic_DNA"/>
</dbReference>
<name>A0AAN7UM62_9PEZI</name>
<feature type="signal peptide" evidence="1">
    <location>
        <begin position="1"/>
        <end position="18"/>
    </location>
</feature>